<keyword evidence="8" id="KW-0805">Transcription regulation</keyword>
<dbReference type="PROSITE" id="PS01360">
    <property type="entry name" value="ZF_MYND_1"/>
    <property type="match status" value="1"/>
</dbReference>
<keyword evidence="10" id="KW-0804">Transcription</keyword>
<dbReference type="InterPro" id="IPR057053">
    <property type="entry name" value="MYND_ZMYND11_ZMYD8"/>
</dbReference>
<evidence type="ECO:0000256" key="5">
    <source>
        <dbReference type="ARBA" id="ARBA00022771"/>
    </source>
</evidence>
<accession>A0A814E0K7</accession>
<dbReference type="FunFam" id="6.10.140.2220:FF:000002">
    <property type="entry name" value="Protein kinase C-binding protein 1 isoform C"/>
    <property type="match status" value="1"/>
</dbReference>
<dbReference type="InterPro" id="IPR047269">
    <property type="entry name" value="ZMY11"/>
</dbReference>
<evidence type="ECO:0000313" key="15">
    <source>
        <dbReference type="Proteomes" id="UP000663879"/>
    </source>
</evidence>
<dbReference type="OrthoDB" id="6272564at2759"/>
<dbReference type="GO" id="GO:0005634">
    <property type="term" value="C:nucleus"/>
    <property type="evidence" value="ECO:0007669"/>
    <property type="project" value="UniProtKB-SubCell"/>
</dbReference>
<evidence type="ECO:0000256" key="9">
    <source>
        <dbReference type="ARBA" id="ARBA00023117"/>
    </source>
</evidence>
<dbReference type="SUPFAM" id="SSF144232">
    <property type="entry name" value="HIT/MYND zinc finger-like"/>
    <property type="match status" value="1"/>
</dbReference>
<comment type="caution">
    <text evidence="14">The sequence shown here is derived from an EMBL/GenBank/DDBJ whole genome shotgun (WGS) entry which is preliminary data.</text>
</comment>
<dbReference type="AlphaFoldDB" id="A0A814E0K7"/>
<evidence type="ECO:0000256" key="6">
    <source>
        <dbReference type="ARBA" id="ARBA00022833"/>
    </source>
</evidence>
<protein>
    <recommendedName>
        <fullName evidence="13">MYND-type domain-containing protein</fullName>
    </recommendedName>
</protein>
<dbReference type="EMBL" id="CAJNOC010003031">
    <property type="protein sequence ID" value="CAF0964417.1"/>
    <property type="molecule type" value="Genomic_DNA"/>
</dbReference>
<dbReference type="PANTHER" id="PTHR46379">
    <property type="entry name" value="ZINC FINGER MYND DOMAIN-CONTAINING"/>
    <property type="match status" value="1"/>
</dbReference>
<keyword evidence="9" id="KW-0103">Bromodomain</keyword>
<evidence type="ECO:0000256" key="1">
    <source>
        <dbReference type="ARBA" id="ARBA00004123"/>
    </source>
</evidence>
<organism evidence="14 15">
    <name type="scientific">Brachionus calyciflorus</name>
    <dbReference type="NCBI Taxonomy" id="104777"/>
    <lineage>
        <taxon>Eukaryota</taxon>
        <taxon>Metazoa</taxon>
        <taxon>Spiralia</taxon>
        <taxon>Gnathifera</taxon>
        <taxon>Rotifera</taxon>
        <taxon>Eurotatoria</taxon>
        <taxon>Monogononta</taxon>
        <taxon>Pseudotrocha</taxon>
        <taxon>Ploima</taxon>
        <taxon>Brachionidae</taxon>
        <taxon>Brachionus</taxon>
    </lineage>
</organism>
<evidence type="ECO:0000256" key="7">
    <source>
        <dbReference type="ARBA" id="ARBA00022853"/>
    </source>
</evidence>
<gene>
    <name evidence="14" type="ORF">OXX778_LOCUS14593</name>
</gene>
<dbReference type="GO" id="GO:0005694">
    <property type="term" value="C:chromosome"/>
    <property type="evidence" value="ECO:0007669"/>
    <property type="project" value="UniProtKB-SubCell"/>
</dbReference>
<keyword evidence="7" id="KW-0156">Chromatin regulator</keyword>
<evidence type="ECO:0000313" key="14">
    <source>
        <dbReference type="EMBL" id="CAF0964417.1"/>
    </source>
</evidence>
<evidence type="ECO:0000256" key="11">
    <source>
        <dbReference type="ARBA" id="ARBA00023242"/>
    </source>
</evidence>
<evidence type="ECO:0000259" key="13">
    <source>
        <dbReference type="PROSITE" id="PS50865"/>
    </source>
</evidence>
<dbReference type="PANTHER" id="PTHR46379:SF1">
    <property type="entry name" value="ZINC FINGER MYND DOMAIN-CONTAINING PROTEIN 11"/>
    <property type="match status" value="1"/>
</dbReference>
<evidence type="ECO:0000256" key="12">
    <source>
        <dbReference type="PROSITE-ProRule" id="PRU00134"/>
    </source>
</evidence>
<comment type="subcellular location">
    <subcellularLocation>
        <location evidence="2">Chromosome</location>
    </subcellularLocation>
    <subcellularLocation>
        <location evidence="1">Nucleus</location>
    </subcellularLocation>
</comment>
<keyword evidence="11" id="KW-0539">Nucleus</keyword>
<evidence type="ECO:0000256" key="4">
    <source>
        <dbReference type="ARBA" id="ARBA00022723"/>
    </source>
</evidence>
<sequence length="137" mass="16299">MSNSNTNGSKPNTTEPIMLDNLKIDTEPKKTHLLEDIKIAYEQLFREIKYNTDLTIREILNESNLKIMKMQHEYEQKIKEVKLKQWCINCGKEAVYYCCKNTSYCNETCQHQHWSKHFKTCLRINSRNDGEFDDPMD</sequence>
<reference evidence="14" key="1">
    <citation type="submission" date="2021-02" db="EMBL/GenBank/DDBJ databases">
        <authorList>
            <person name="Nowell W R."/>
        </authorList>
    </citation>
    <scope>NUCLEOTIDE SEQUENCE</scope>
    <source>
        <strain evidence="14">Ploen Becks lab</strain>
    </source>
</reference>
<feature type="domain" description="MYND-type" evidence="13">
    <location>
        <begin position="87"/>
        <end position="121"/>
    </location>
</feature>
<evidence type="ECO:0000256" key="10">
    <source>
        <dbReference type="ARBA" id="ARBA00023163"/>
    </source>
</evidence>
<dbReference type="Proteomes" id="UP000663879">
    <property type="component" value="Unassembled WGS sequence"/>
</dbReference>
<keyword evidence="6" id="KW-0862">Zinc</keyword>
<name>A0A814E0K7_9BILA</name>
<evidence type="ECO:0000256" key="8">
    <source>
        <dbReference type="ARBA" id="ARBA00023015"/>
    </source>
</evidence>
<proteinExistence type="predicted"/>
<keyword evidence="5 12" id="KW-0863">Zinc-finger</keyword>
<dbReference type="GO" id="GO:0008270">
    <property type="term" value="F:zinc ion binding"/>
    <property type="evidence" value="ECO:0007669"/>
    <property type="project" value="UniProtKB-KW"/>
</dbReference>
<keyword evidence="15" id="KW-1185">Reference proteome</keyword>
<dbReference type="Pfam" id="PF24324">
    <property type="entry name" value="MYND_ZMYND11_ZMYD8"/>
    <property type="match status" value="1"/>
</dbReference>
<evidence type="ECO:0000256" key="2">
    <source>
        <dbReference type="ARBA" id="ARBA00004286"/>
    </source>
</evidence>
<keyword evidence="3" id="KW-0158">Chromosome</keyword>
<dbReference type="GO" id="GO:0140006">
    <property type="term" value="F:histone H3 reader activity"/>
    <property type="evidence" value="ECO:0007669"/>
    <property type="project" value="UniProtKB-ARBA"/>
</dbReference>
<keyword evidence="4" id="KW-0479">Metal-binding</keyword>
<dbReference type="InterPro" id="IPR002893">
    <property type="entry name" value="Znf_MYND"/>
</dbReference>
<dbReference type="GO" id="GO:0009966">
    <property type="term" value="P:regulation of signal transduction"/>
    <property type="evidence" value="ECO:0007669"/>
    <property type="project" value="TreeGrafter"/>
</dbReference>
<dbReference type="PROSITE" id="PS50865">
    <property type="entry name" value="ZF_MYND_2"/>
    <property type="match status" value="1"/>
</dbReference>
<evidence type="ECO:0000256" key="3">
    <source>
        <dbReference type="ARBA" id="ARBA00022454"/>
    </source>
</evidence>
<dbReference type="Gene3D" id="6.10.140.2220">
    <property type="match status" value="1"/>
</dbReference>
<dbReference type="GO" id="GO:0034243">
    <property type="term" value="P:regulation of transcription elongation by RNA polymerase II"/>
    <property type="evidence" value="ECO:0007669"/>
    <property type="project" value="InterPro"/>
</dbReference>
<dbReference type="GO" id="GO:0003714">
    <property type="term" value="F:transcription corepressor activity"/>
    <property type="evidence" value="ECO:0007669"/>
    <property type="project" value="InterPro"/>
</dbReference>